<dbReference type="PANTHER" id="PTHR23088:SF27">
    <property type="entry name" value="DEAMINATED GLUTATHIONE AMIDASE"/>
    <property type="match status" value="1"/>
</dbReference>
<evidence type="ECO:0000313" key="6">
    <source>
        <dbReference type="EMBL" id="CAB5006639.1"/>
    </source>
</evidence>
<evidence type="ECO:0000313" key="2">
    <source>
        <dbReference type="EMBL" id="CAB4332845.1"/>
    </source>
</evidence>
<accession>A0A6J6PI58</accession>
<name>A0A6J6PI58_9ZZZZ</name>
<dbReference type="InterPro" id="IPR001110">
    <property type="entry name" value="UPF0012_CS"/>
</dbReference>
<dbReference type="AlphaFoldDB" id="A0A6J6PI58"/>
<proteinExistence type="predicted"/>
<evidence type="ECO:0000259" key="1">
    <source>
        <dbReference type="PROSITE" id="PS50263"/>
    </source>
</evidence>
<evidence type="ECO:0000313" key="5">
    <source>
        <dbReference type="EMBL" id="CAB4804467.1"/>
    </source>
</evidence>
<evidence type="ECO:0000313" key="3">
    <source>
        <dbReference type="EMBL" id="CAB4333289.1"/>
    </source>
</evidence>
<dbReference type="EMBL" id="CAFBPK010000001">
    <property type="protein sequence ID" value="CAB5006639.1"/>
    <property type="molecule type" value="Genomic_DNA"/>
</dbReference>
<dbReference type="EMBL" id="CAFBQG010000024">
    <property type="protein sequence ID" value="CAB5045756.1"/>
    <property type="molecule type" value="Genomic_DNA"/>
</dbReference>
<evidence type="ECO:0000313" key="4">
    <source>
        <dbReference type="EMBL" id="CAB4696495.1"/>
    </source>
</evidence>
<reference evidence="4" key="1">
    <citation type="submission" date="2020-05" db="EMBL/GenBank/DDBJ databases">
        <authorList>
            <person name="Chiriac C."/>
            <person name="Salcher M."/>
            <person name="Ghai R."/>
            <person name="Kavagutti S V."/>
        </authorList>
    </citation>
    <scope>NUCLEOTIDE SEQUENCE</scope>
</reference>
<dbReference type="Gene3D" id="3.60.110.10">
    <property type="entry name" value="Carbon-nitrogen hydrolase"/>
    <property type="match status" value="1"/>
</dbReference>
<dbReference type="InterPro" id="IPR003010">
    <property type="entry name" value="C-N_Hydrolase"/>
</dbReference>
<dbReference type="InterPro" id="IPR036526">
    <property type="entry name" value="C-N_Hydrolase_sf"/>
</dbReference>
<feature type="domain" description="CN hydrolase" evidence="1">
    <location>
        <begin position="2"/>
        <end position="242"/>
    </location>
</feature>
<dbReference type="EMBL" id="CAFAAO010000009">
    <property type="protein sequence ID" value="CAB4804467.1"/>
    <property type="molecule type" value="Genomic_DNA"/>
</dbReference>
<dbReference type="EMBL" id="CAEZYC010000001">
    <property type="protein sequence ID" value="CAB4696495.1"/>
    <property type="molecule type" value="Genomic_DNA"/>
</dbReference>
<protein>
    <submittedName>
        <fullName evidence="4">Unannotated protein</fullName>
    </submittedName>
</protein>
<dbReference type="EMBL" id="CAESAD010000001">
    <property type="protein sequence ID" value="CAB4332845.1"/>
    <property type="molecule type" value="Genomic_DNA"/>
</dbReference>
<sequence>MARVALLQIDVSDSESQVDREARVLKLVSEQKGKCDLAVLPELWNIGAFNYRDLESSPQPRDGKLVKALKQAAKAGGFWLHGGSFVEAHPDGGMSNTAVLINSAGEVVTFYRKIHLYGFDHGEAVLLERGTEVVTVPNTPIGNVGLAICYDLRFPELFRGMGDQGVETILISSGWPTPRINHWRVLNQARAIENQAWVIACNEVGPNGKVMLGGHSMVISPRGEIVAEAGTEEEVLYADIDLTQVESFRTEHPFQLDRFIR</sequence>
<dbReference type="SUPFAM" id="SSF56317">
    <property type="entry name" value="Carbon-nitrogen hydrolase"/>
    <property type="match status" value="1"/>
</dbReference>
<evidence type="ECO:0000313" key="7">
    <source>
        <dbReference type="EMBL" id="CAB5045756.1"/>
    </source>
</evidence>
<gene>
    <name evidence="4" type="ORF">UFOPK2648_00058</name>
    <name evidence="5" type="ORF">UFOPK3037_00861</name>
    <name evidence="3" type="ORF">UFOPK3406_00387</name>
    <name evidence="2" type="ORF">UFOPK3925_00355</name>
    <name evidence="6" type="ORF">UFOPK4097_00058</name>
    <name evidence="7" type="ORF">UFOPK4301_00316</name>
</gene>
<dbReference type="PANTHER" id="PTHR23088">
    <property type="entry name" value="NITRILASE-RELATED"/>
    <property type="match status" value="1"/>
</dbReference>
<organism evidence="4">
    <name type="scientific">freshwater metagenome</name>
    <dbReference type="NCBI Taxonomy" id="449393"/>
    <lineage>
        <taxon>unclassified sequences</taxon>
        <taxon>metagenomes</taxon>
        <taxon>ecological metagenomes</taxon>
    </lineage>
</organism>
<dbReference type="EMBL" id="CAESAI010000005">
    <property type="protein sequence ID" value="CAB4333289.1"/>
    <property type="molecule type" value="Genomic_DNA"/>
</dbReference>
<dbReference type="CDD" id="cd07583">
    <property type="entry name" value="nitrilase_5"/>
    <property type="match status" value="1"/>
</dbReference>
<dbReference type="PROSITE" id="PS01227">
    <property type="entry name" value="UPF0012"/>
    <property type="match status" value="1"/>
</dbReference>
<dbReference type="Pfam" id="PF00795">
    <property type="entry name" value="CN_hydrolase"/>
    <property type="match status" value="1"/>
</dbReference>
<dbReference type="PROSITE" id="PS50263">
    <property type="entry name" value="CN_HYDROLASE"/>
    <property type="match status" value="1"/>
</dbReference>